<protein>
    <recommendedName>
        <fullName evidence="4">TPR domain-containing protein</fullName>
    </recommendedName>
</protein>
<dbReference type="RefSeq" id="XP_007783852.1">
    <property type="nucleotide sequence ID" value="XM_007785662.1"/>
</dbReference>
<dbReference type="PANTHER" id="PTHR28142">
    <property type="entry name" value="MITOCHONDRIAL INNER MEMBRANE I-AAA PROTEASE SUPERCOMPLEX SUBUNIT MGR3-RELATED"/>
    <property type="match status" value="1"/>
</dbReference>
<organism evidence="2 3">
    <name type="scientific">Coniosporium apollinis (strain CBS 100218)</name>
    <name type="common">Rock-inhabiting black yeast</name>
    <dbReference type="NCBI Taxonomy" id="1168221"/>
    <lineage>
        <taxon>Eukaryota</taxon>
        <taxon>Fungi</taxon>
        <taxon>Dikarya</taxon>
        <taxon>Ascomycota</taxon>
        <taxon>Pezizomycotina</taxon>
        <taxon>Dothideomycetes</taxon>
        <taxon>Dothideomycetes incertae sedis</taxon>
        <taxon>Coniosporium</taxon>
    </lineage>
</organism>
<gene>
    <name evidence="2" type="ORF">W97_07793</name>
</gene>
<dbReference type="GeneID" id="19905104"/>
<dbReference type="OMA" id="CHTVILM"/>
<dbReference type="eggNOG" id="ENOG502RZH4">
    <property type="taxonomic scope" value="Eukaryota"/>
</dbReference>
<dbReference type="GO" id="GO:0031942">
    <property type="term" value="C:i-AAA complex"/>
    <property type="evidence" value="ECO:0007669"/>
    <property type="project" value="TreeGrafter"/>
</dbReference>
<dbReference type="CDD" id="cd24145">
    <property type="entry name" value="Mgr3-like"/>
    <property type="match status" value="1"/>
</dbReference>
<dbReference type="PANTHER" id="PTHR28142:SF1">
    <property type="entry name" value="MITOCHONDRIAL INNER MEMBRANE I-AAA PROTEASE SUPERCOMPLEX SUBUNIT MGR3-RELATED"/>
    <property type="match status" value="1"/>
</dbReference>
<proteinExistence type="predicted"/>
<dbReference type="OrthoDB" id="10050400at2759"/>
<dbReference type="Proteomes" id="UP000016924">
    <property type="component" value="Unassembled WGS sequence"/>
</dbReference>
<accession>R7Z2X6</accession>
<reference evidence="3" key="1">
    <citation type="submission" date="2012-06" db="EMBL/GenBank/DDBJ databases">
        <title>The genome sequence of Coniosporium apollinis CBS 100218.</title>
        <authorList>
            <consortium name="The Broad Institute Genome Sequencing Platform"/>
            <person name="Cuomo C."/>
            <person name="Gorbushina A."/>
            <person name="Noack S."/>
            <person name="Walker B."/>
            <person name="Young S.K."/>
            <person name="Zeng Q."/>
            <person name="Gargeya S."/>
            <person name="Fitzgerald M."/>
            <person name="Haas B."/>
            <person name="Abouelleil A."/>
            <person name="Alvarado L."/>
            <person name="Arachchi H.M."/>
            <person name="Berlin A.M."/>
            <person name="Chapman S.B."/>
            <person name="Goldberg J."/>
            <person name="Griggs A."/>
            <person name="Gujja S."/>
            <person name="Hansen M."/>
            <person name="Howarth C."/>
            <person name="Imamovic A."/>
            <person name="Larimer J."/>
            <person name="McCowan C."/>
            <person name="Montmayeur A."/>
            <person name="Murphy C."/>
            <person name="Neiman D."/>
            <person name="Pearson M."/>
            <person name="Priest M."/>
            <person name="Roberts A."/>
            <person name="Saif S."/>
            <person name="Shea T."/>
            <person name="Sisk P."/>
            <person name="Sykes S."/>
            <person name="Wortman J."/>
            <person name="Nusbaum C."/>
            <person name="Birren B."/>
        </authorList>
    </citation>
    <scope>NUCLEOTIDE SEQUENCE [LARGE SCALE GENOMIC DNA]</scope>
    <source>
        <strain evidence="3">CBS 100218</strain>
    </source>
</reference>
<dbReference type="AlphaFoldDB" id="R7Z2X6"/>
<dbReference type="InterPro" id="IPR011990">
    <property type="entry name" value="TPR-like_helical_dom_sf"/>
</dbReference>
<feature type="transmembrane region" description="Helical" evidence="1">
    <location>
        <begin position="66"/>
        <end position="89"/>
    </location>
</feature>
<keyword evidence="1" id="KW-0472">Membrane</keyword>
<dbReference type="Gene3D" id="1.25.40.10">
    <property type="entry name" value="Tetratricopeptide repeat domain"/>
    <property type="match status" value="1"/>
</dbReference>
<name>R7Z2X6_CONA1</name>
<dbReference type="SUPFAM" id="SSF48452">
    <property type="entry name" value="TPR-like"/>
    <property type="match status" value="1"/>
</dbReference>
<dbReference type="GO" id="GO:0051787">
    <property type="term" value="F:misfolded protein binding"/>
    <property type="evidence" value="ECO:0007669"/>
    <property type="project" value="TreeGrafter"/>
</dbReference>
<dbReference type="STRING" id="1168221.R7Z2X6"/>
<evidence type="ECO:0008006" key="4">
    <source>
        <dbReference type="Google" id="ProtNLM"/>
    </source>
</evidence>
<keyword evidence="3" id="KW-1185">Reference proteome</keyword>
<evidence type="ECO:0000256" key="1">
    <source>
        <dbReference type="SAM" id="Phobius"/>
    </source>
</evidence>
<dbReference type="HOGENOM" id="CLU_027223_1_0_1"/>
<sequence>MFSKAAPRAAASSRQCLRQIHQQARTQPFPRLPHRAALPKRIPPRTHSRPASTAAAARALFKKNPILVSLASLSILFGAGVLVYSNYVYSSYIVGAFHKFPEPVAQKLRRALYYTNISLDPKNAVKYYRQALEVADEVGMDPFSDEIIGVKVQLAALFEKCQNYKRAIDVLEIVKGDCQRWVKERGGLEGAEAKRTRLLGKTVGINVKLGELYANEYVLDREAAEARLVEAVETVLREKQRRETEGVKPDEGAWLTDEEIGGSLEALAHHYEEKRQHYLATPLFLQALTLSSPKSCHSVVLMNNLATSLAQQRSSSSSSQSPTQQDLTHQARLWATKALSLAQTIPKEDRTEECDVGCAVATHNLAEFAEMDGEVQEARRLYEEAVAMARKVGFEEGVKTSQEALKRIGRNRR</sequence>
<keyword evidence="1" id="KW-1133">Transmembrane helix</keyword>
<keyword evidence="1" id="KW-0812">Transmembrane</keyword>
<evidence type="ECO:0000313" key="3">
    <source>
        <dbReference type="Proteomes" id="UP000016924"/>
    </source>
</evidence>
<evidence type="ECO:0000313" key="2">
    <source>
        <dbReference type="EMBL" id="EON68535.1"/>
    </source>
</evidence>
<dbReference type="GO" id="GO:0006515">
    <property type="term" value="P:protein quality control for misfolded or incompletely synthesized proteins"/>
    <property type="evidence" value="ECO:0007669"/>
    <property type="project" value="TreeGrafter"/>
</dbReference>
<dbReference type="InterPro" id="IPR040201">
    <property type="entry name" value="Mrg3-like"/>
</dbReference>
<dbReference type="EMBL" id="JH767598">
    <property type="protein sequence ID" value="EON68535.1"/>
    <property type="molecule type" value="Genomic_DNA"/>
</dbReference>